<accession>A0A540WIG0</accession>
<evidence type="ECO:0000256" key="1">
    <source>
        <dbReference type="SAM" id="Phobius"/>
    </source>
</evidence>
<dbReference type="OrthoDB" id="8938484at2"/>
<dbReference type="Proteomes" id="UP000315369">
    <property type="component" value="Unassembled WGS sequence"/>
</dbReference>
<proteinExistence type="predicted"/>
<keyword evidence="1" id="KW-0472">Membrane</keyword>
<keyword evidence="1" id="KW-0812">Transmembrane</keyword>
<reference evidence="3 4" key="1">
    <citation type="submission" date="2019-06" db="EMBL/GenBank/DDBJ databases">
        <authorList>
            <person name="Livingstone P."/>
            <person name="Whitworth D."/>
        </authorList>
    </citation>
    <scope>NUCLEOTIDE SEQUENCE [LARGE SCALE GENOMIC DNA]</scope>
    <source>
        <strain evidence="3 4">AM401</strain>
    </source>
</reference>
<sequence length="324" mass="36871">MPAMLRYSADIRTLLWCLAMPVVALSMYAAPSLIPYLCPLACYLALSAGVIAHNHNHSPTFRNRKMNEAMGMWLSLFYGYPTFVWIPTHNLNHHKFVNKAGDATITWRYSKKHNFLVAFLFPFVSTYWQQEPTKAFIEKARTRNRALFRQIVLQYIVWGGTHAALVALAIYMHGVAGGLRIWAFAFLIPAFFSLWTIMFFNYIQHVHSDPWSEHDHSRSFTGRLINFFLFNNGLHAVHHETPGLHWSLLPEAHAKIAADIDPELKPVSFFGWCFRSYVLAPIFPRFGTRQVGRAPYDPPAGGTVDVSFGDELQAVDSGVNVARV</sequence>
<evidence type="ECO:0000259" key="2">
    <source>
        <dbReference type="Pfam" id="PF00487"/>
    </source>
</evidence>
<feature type="transmembrane region" description="Helical" evidence="1">
    <location>
        <begin position="151"/>
        <end position="173"/>
    </location>
</feature>
<evidence type="ECO:0000313" key="3">
    <source>
        <dbReference type="EMBL" id="TQF08773.1"/>
    </source>
</evidence>
<gene>
    <name evidence="3" type="ORF">FJV41_48105</name>
</gene>
<dbReference type="AlphaFoldDB" id="A0A540WIG0"/>
<evidence type="ECO:0000313" key="4">
    <source>
        <dbReference type="Proteomes" id="UP000315369"/>
    </source>
</evidence>
<protein>
    <submittedName>
        <fullName evidence="3">Fatty acid desaturase</fullName>
    </submittedName>
</protein>
<dbReference type="Pfam" id="PF00487">
    <property type="entry name" value="FA_desaturase"/>
    <property type="match status" value="1"/>
</dbReference>
<dbReference type="GO" id="GO:0006629">
    <property type="term" value="P:lipid metabolic process"/>
    <property type="evidence" value="ECO:0007669"/>
    <property type="project" value="InterPro"/>
</dbReference>
<comment type="caution">
    <text evidence="3">The sequence shown here is derived from an EMBL/GenBank/DDBJ whole genome shotgun (WGS) entry which is preliminary data.</text>
</comment>
<feature type="transmembrane region" description="Helical" evidence="1">
    <location>
        <begin position="179"/>
        <end position="203"/>
    </location>
</feature>
<name>A0A540WIG0_9BACT</name>
<feature type="transmembrane region" description="Helical" evidence="1">
    <location>
        <begin position="66"/>
        <end position="86"/>
    </location>
</feature>
<dbReference type="InterPro" id="IPR005804">
    <property type="entry name" value="FA_desaturase_dom"/>
</dbReference>
<organism evidence="3 4">
    <name type="scientific">Myxococcus llanfairpwllgwyngyllgogerychwyrndrobwllllantysiliogogogochensis</name>
    <dbReference type="NCBI Taxonomy" id="2590453"/>
    <lineage>
        <taxon>Bacteria</taxon>
        <taxon>Pseudomonadati</taxon>
        <taxon>Myxococcota</taxon>
        <taxon>Myxococcia</taxon>
        <taxon>Myxococcales</taxon>
        <taxon>Cystobacterineae</taxon>
        <taxon>Myxococcaceae</taxon>
        <taxon>Myxococcus</taxon>
    </lineage>
</organism>
<keyword evidence="1" id="KW-1133">Transmembrane helix</keyword>
<keyword evidence="4" id="KW-1185">Reference proteome</keyword>
<feature type="domain" description="Fatty acid desaturase" evidence="2">
    <location>
        <begin position="37"/>
        <end position="263"/>
    </location>
</feature>
<dbReference type="EMBL" id="VIFM01000452">
    <property type="protein sequence ID" value="TQF08773.1"/>
    <property type="molecule type" value="Genomic_DNA"/>
</dbReference>